<accession>A0A343W626</accession>
<keyword evidence="1" id="KW-0472">Membrane</keyword>
<name>A0A343W626_9ANNE</name>
<dbReference type="EMBL" id="KY753824">
    <property type="protein sequence ID" value="AVW86048.1"/>
    <property type="molecule type" value="Genomic_DNA"/>
</dbReference>
<organism evidence="2">
    <name type="scientific">Branchinotogluma japonicus</name>
    <dbReference type="NCBI Taxonomy" id="2153327"/>
    <lineage>
        <taxon>Eukaryota</taxon>
        <taxon>Metazoa</taxon>
        <taxon>Spiralia</taxon>
        <taxon>Lophotrochozoa</taxon>
        <taxon>Annelida</taxon>
        <taxon>Polychaeta</taxon>
        <taxon>Errantia</taxon>
        <taxon>Phyllodocida</taxon>
        <taxon>Polynoidae</taxon>
        <taxon>Branchinotogluma</taxon>
    </lineage>
</organism>
<gene>
    <name evidence="2" type="primary">ATP8</name>
</gene>
<geneLocation type="mitochondrion" evidence="2"/>
<keyword evidence="1" id="KW-1133">Transmembrane helix</keyword>
<protein>
    <submittedName>
        <fullName evidence="2">ATP synthase F0 subunit 8</fullName>
    </submittedName>
</protein>
<evidence type="ECO:0000313" key="2">
    <source>
        <dbReference type="EMBL" id="AVW86048.1"/>
    </source>
</evidence>
<feature type="transmembrane region" description="Helical" evidence="1">
    <location>
        <begin position="14"/>
        <end position="35"/>
    </location>
</feature>
<keyword evidence="2" id="KW-0496">Mitochondrion</keyword>
<dbReference type="AlphaFoldDB" id="A0A343W626"/>
<proteinExistence type="predicted"/>
<sequence>MPHLSPLNWLLSPLIFWLLLAMFGSILWWSQFIIFPKMSSSLLSPPTLSWNW</sequence>
<keyword evidence="1" id="KW-0812">Transmembrane</keyword>
<evidence type="ECO:0000256" key="1">
    <source>
        <dbReference type="SAM" id="Phobius"/>
    </source>
</evidence>
<reference evidence="2" key="1">
    <citation type="journal article" date="2018" name="Mol. Phylogenet. Evol.">
        <title>Phylogeny, evolution and mitochondrial gene order rearrangement in scale worms (Aphroditiformia, Annelida).</title>
        <authorList>
            <person name="Zhang Y."/>
            <person name="Sun J."/>
            <person name="Rouse G.W."/>
            <person name="Wiklund H."/>
            <person name="Pleijel F."/>
            <person name="Watanabe H.K."/>
            <person name="Chen C."/>
            <person name="Qian P.-Y."/>
            <person name="Qiu J.-W."/>
        </authorList>
    </citation>
    <scope>NUCLEOTIDE SEQUENCE</scope>
</reference>